<sequence length="131" mass="14158">MRPWCHAAPPGEMGDFPHDATARTDQGGPTRPAGSPDTRGEAMPTFLIRRAVPSAGELTPQQLRALSTASNAAARAHVGASARWERTFVAGDHLVCLYRAASEAHVREHARLSGYVAEELRHLFGRPTHLS</sequence>
<dbReference type="Pfam" id="PF14026">
    <property type="entry name" value="SCO4226-like"/>
    <property type="match status" value="1"/>
</dbReference>
<evidence type="ECO:0000313" key="3">
    <source>
        <dbReference type="Proteomes" id="UP000504882"/>
    </source>
</evidence>
<dbReference type="InterPro" id="IPR025336">
    <property type="entry name" value="SCO4226-like"/>
</dbReference>
<name>A0ABY2E5Y8_9MICO</name>
<protein>
    <submittedName>
        <fullName evidence="2">DUF4242 domain-containing protein</fullName>
    </submittedName>
</protein>
<dbReference type="EMBL" id="SMNA01000005">
    <property type="protein sequence ID" value="TDE94267.1"/>
    <property type="molecule type" value="Genomic_DNA"/>
</dbReference>
<evidence type="ECO:0000256" key="1">
    <source>
        <dbReference type="SAM" id="MobiDB-lite"/>
    </source>
</evidence>
<feature type="region of interest" description="Disordered" evidence="1">
    <location>
        <begin position="1"/>
        <end position="41"/>
    </location>
</feature>
<keyword evidence="3" id="KW-1185">Reference proteome</keyword>
<organism evidence="2 3">
    <name type="scientific">Occultella glacieicola</name>
    <dbReference type="NCBI Taxonomy" id="2518684"/>
    <lineage>
        <taxon>Bacteria</taxon>
        <taxon>Bacillati</taxon>
        <taxon>Actinomycetota</taxon>
        <taxon>Actinomycetes</taxon>
        <taxon>Micrococcales</taxon>
        <taxon>Ruaniaceae</taxon>
        <taxon>Occultella</taxon>
    </lineage>
</organism>
<gene>
    <name evidence="2" type="ORF">EXU48_12630</name>
</gene>
<evidence type="ECO:0000313" key="2">
    <source>
        <dbReference type="EMBL" id="TDE94267.1"/>
    </source>
</evidence>
<reference evidence="2 3" key="1">
    <citation type="submission" date="2019-03" db="EMBL/GenBank/DDBJ databases">
        <title>Genomic features of bacteria from cold environments.</title>
        <authorList>
            <person name="Shen L."/>
        </authorList>
    </citation>
    <scope>NUCLEOTIDE SEQUENCE [LARGE SCALE GENOMIC DNA]</scope>
    <source>
        <strain evidence="3">T3246-1</strain>
    </source>
</reference>
<proteinExistence type="predicted"/>
<accession>A0ABY2E5Y8</accession>
<dbReference type="Proteomes" id="UP000504882">
    <property type="component" value="Unassembled WGS sequence"/>
</dbReference>
<comment type="caution">
    <text evidence="2">The sequence shown here is derived from an EMBL/GenBank/DDBJ whole genome shotgun (WGS) entry which is preliminary data.</text>
</comment>